<evidence type="ECO:0000256" key="4">
    <source>
        <dbReference type="ARBA" id="ARBA00023157"/>
    </source>
</evidence>
<dbReference type="Gene3D" id="2.60.40.1930">
    <property type="match status" value="2"/>
</dbReference>
<keyword evidence="3" id="KW-0180">Complement pathway</keyword>
<dbReference type="VEuPathDB" id="HostDB:GeneID_118658864"/>
<evidence type="ECO:0000259" key="10">
    <source>
        <dbReference type="Pfam" id="PF17791"/>
    </source>
</evidence>
<dbReference type="AlphaFoldDB" id="A0A7J7XIS1"/>
<keyword evidence="6" id="KW-0732">Signal</keyword>
<keyword evidence="5" id="KW-0395">Inflammatory response</keyword>
<dbReference type="Gene3D" id="2.60.40.1940">
    <property type="match status" value="1"/>
</dbReference>
<feature type="chain" id="PRO_5029714664" evidence="6">
    <location>
        <begin position="25"/>
        <end position="401"/>
    </location>
</feature>
<dbReference type="InterPro" id="IPR040839">
    <property type="entry name" value="MG4"/>
</dbReference>
<evidence type="ECO:0000313" key="11">
    <source>
        <dbReference type="EMBL" id="KAF6349200.1"/>
    </source>
</evidence>
<feature type="domain" description="Complement C3/4/5 macroglobulin" evidence="9">
    <location>
        <begin position="26"/>
        <end position="126"/>
    </location>
</feature>
<evidence type="ECO:0000256" key="3">
    <source>
        <dbReference type="ARBA" id="ARBA00022875"/>
    </source>
</evidence>
<dbReference type="GO" id="GO:0005615">
    <property type="term" value="C:extracellular space"/>
    <property type="evidence" value="ECO:0007669"/>
    <property type="project" value="TreeGrafter"/>
</dbReference>
<keyword evidence="2" id="KW-0964">Secreted</keyword>
<dbReference type="InterPro" id="IPR002890">
    <property type="entry name" value="MG2"/>
</dbReference>
<dbReference type="FunFam" id="2.60.40.1940:FF:000001">
    <property type="entry name" value="Complement component C3"/>
    <property type="match status" value="1"/>
</dbReference>
<dbReference type="EMBL" id="JABWUV010000006">
    <property type="protein sequence ID" value="KAF6349200.1"/>
    <property type="molecule type" value="Genomic_DNA"/>
</dbReference>
<accession>A0A7J7XIS1</accession>
<dbReference type="GO" id="GO:0006954">
    <property type="term" value="P:inflammatory response"/>
    <property type="evidence" value="ECO:0007669"/>
    <property type="project" value="UniProtKB-KW"/>
</dbReference>
<feature type="signal peptide" evidence="6">
    <location>
        <begin position="1"/>
        <end position="24"/>
    </location>
</feature>
<dbReference type="Pfam" id="PF17790">
    <property type="entry name" value="MG1"/>
    <property type="match status" value="1"/>
</dbReference>
<feature type="domain" description="Macroglobulin" evidence="7">
    <location>
        <begin position="132"/>
        <end position="226"/>
    </location>
</feature>
<comment type="caution">
    <text evidence="11">The sequence shown here is derived from an EMBL/GenBank/DDBJ whole genome shotgun (WGS) entry which is preliminary data.</text>
</comment>
<feature type="domain" description="Macroglobulin" evidence="10">
    <location>
        <begin position="228"/>
        <end position="307"/>
    </location>
</feature>
<dbReference type="PANTHER" id="PTHR11412">
    <property type="entry name" value="MACROGLOBULIN / COMPLEMENT"/>
    <property type="match status" value="1"/>
</dbReference>
<protein>
    <submittedName>
        <fullName evidence="11">Uncharacterized protein</fullName>
    </submittedName>
</protein>
<dbReference type="InterPro" id="IPR013783">
    <property type="entry name" value="Ig-like_fold"/>
</dbReference>
<evidence type="ECO:0000256" key="1">
    <source>
        <dbReference type="ARBA" id="ARBA00004613"/>
    </source>
</evidence>
<evidence type="ECO:0000259" key="7">
    <source>
        <dbReference type="Pfam" id="PF01835"/>
    </source>
</evidence>
<dbReference type="InterPro" id="IPR050473">
    <property type="entry name" value="A2M/Complement_sys"/>
</dbReference>
<dbReference type="PANTHER" id="PTHR11412:SF81">
    <property type="entry name" value="COMPLEMENT C3"/>
    <property type="match status" value="1"/>
</dbReference>
<name>A0A7J7XIS1_MYOMY</name>
<evidence type="ECO:0000313" key="12">
    <source>
        <dbReference type="Proteomes" id="UP000527355"/>
    </source>
</evidence>
<comment type="subcellular location">
    <subcellularLocation>
        <location evidence="1">Secreted</location>
    </subcellularLocation>
</comment>
<dbReference type="InterPro" id="IPR041425">
    <property type="entry name" value="C3/4/5_MG1"/>
</dbReference>
<reference evidence="11 12" key="1">
    <citation type="journal article" date="2020" name="Nature">
        <title>Six reference-quality genomes reveal evolution of bat adaptations.</title>
        <authorList>
            <person name="Jebb D."/>
            <person name="Huang Z."/>
            <person name="Pippel M."/>
            <person name="Hughes G.M."/>
            <person name="Lavrichenko K."/>
            <person name="Devanna P."/>
            <person name="Winkler S."/>
            <person name="Jermiin L.S."/>
            <person name="Skirmuntt E.C."/>
            <person name="Katzourakis A."/>
            <person name="Burkitt-Gray L."/>
            <person name="Ray D.A."/>
            <person name="Sullivan K.A.M."/>
            <person name="Roscito J.G."/>
            <person name="Kirilenko B.M."/>
            <person name="Davalos L.M."/>
            <person name="Corthals A.P."/>
            <person name="Power M.L."/>
            <person name="Jones G."/>
            <person name="Ransome R.D."/>
            <person name="Dechmann D.K.N."/>
            <person name="Locatelli A.G."/>
            <person name="Puechmaille S.J."/>
            <person name="Fedrigo O."/>
            <person name="Jarvis E.D."/>
            <person name="Hiller M."/>
            <person name="Vernes S.C."/>
            <person name="Myers E.W."/>
            <person name="Teeling E.C."/>
        </authorList>
    </citation>
    <scope>NUCLEOTIDE SEQUENCE [LARGE SCALE GENOMIC DNA]</scope>
    <source>
        <strain evidence="11">MMyoMyo1</strain>
        <tissue evidence="11">Flight muscle</tissue>
    </source>
</reference>
<keyword evidence="3" id="KW-0391">Immunity</keyword>
<evidence type="ECO:0000259" key="8">
    <source>
        <dbReference type="Pfam" id="PF17789"/>
    </source>
</evidence>
<dbReference type="InterPro" id="IPR041555">
    <property type="entry name" value="MG3"/>
</dbReference>
<sequence length="401" mass="44009">MGPASGPSLLLLLLLLSSLPLALGDPMFSIITPNILRLENEETVVLEAHGGTGNIPVKVTVHDFPAKKQVLSSEDTILNSANGYLSTVTIKIPASKELKSQKGNKFVSVQAAFGNAPPVEKVVLVSFQSGYLFIQTDKTIYTPGSTVLYRIFTVDNELLPVGRTVIVSIETPEGIPIKRDPLSSQNHFGILPLSWNIPELVNMGQWKIKAHYEDSPQQVFSAEFEVKEYVLPSFEVQIEPAERFYYIDDPKGLEVTITARFLYGKNVDGTAFVIFGVQDGDQRISLSQSLTRVQIEDGTGEAVLKRDVLLSAAPQPPGEAALVGKSLYVSVTVILHSGSDMVEAERSGIPIVTSPYQIHFTKTPRFFKPTMPFDLMVYVTNPDGSPAASLWQFRAPTKRFL</sequence>
<feature type="domain" description="Macroglobulin" evidence="8">
    <location>
        <begin position="358"/>
        <end position="388"/>
    </location>
</feature>
<evidence type="ECO:0000259" key="9">
    <source>
        <dbReference type="Pfam" id="PF17790"/>
    </source>
</evidence>
<dbReference type="FunFam" id="2.60.40.1930:FF:000006">
    <property type="entry name" value="Complement C3"/>
    <property type="match status" value="1"/>
</dbReference>
<gene>
    <name evidence="11" type="ORF">mMyoMyo1_011756</name>
</gene>
<keyword evidence="3" id="KW-0399">Innate immunity</keyword>
<dbReference type="Pfam" id="PF17791">
    <property type="entry name" value="MG3"/>
    <property type="match status" value="1"/>
</dbReference>
<dbReference type="Gene3D" id="2.60.40.10">
    <property type="entry name" value="Immunoglobulins"/>
    <property type="match status" value="1"/>
</dbReference>
<keyword evidence="4" id="KW-1015">Disulfide bond</keyword>
<organism evidence="11 12">
    <name type="scientific">Myotis myotis</name>
    <name type="common">Greater mouse-eared bat</name>
    <name type="synonym">Vespertilio myotis</name>
    <dbReference type="NCBI Taxonomy" id="51298"/>
    <lineage>
        <taxon>Eukaryota</taxon>
        <taxon>Metazoa</taxon>
        <taxon>Chordata</taxon>
        <taxon>Craniata</taxon>
        <taxon>Vertebrata</taxon>
        <taxon>Euteleostomi</taxon>
        <taxon>Mammalia</taxon>
        <taxon>Eutheria</taxon>
        <taxon>Laurasiatheria</taxon>
        <taxon>Chiroptera</taxon>
        <taxon>Yangochiroptera</taxon>
        <taxon>Vespertilionidae</taxon>
        <taxon>Myotis</taxon>
    </lineage>
</organism>
<evidence type="ECO:0000256" key="5">
    <source>
        <dbReference type="ARBA" id="ARBA00023198"/>
    </source>
</evidence>
<proteinExistence type="predicted"/>
<keyword evidence="12" id="KW-1185">Reference proteome</keyword>
<evidence type="ECO:0000256" key="2">
    <source>
        <dbReference type="ARBA" id="ARBA00022525"/>
    </source>
</evidence>
<dbReference type="GO" id="GO:0004866">
    <property type="term" value="F:endopeptidase inhibitor activity"/>
    <property type="evidence" value="ECO:0007669"/>
    <property type="project" value="InterPro"/>
</dbReference>
<dbReference type="Pfam" id="PF01835">
    <property type="entry name" value="MG2"/>
    <property type="match status" value="1"/>
</dbReference>
<dbReference type="Pfam" id="PF17789">
    <property type="entry name" value="MG4"/>
    <property type="match status" value="1"/>
</dbReference>
<evidence type="ECO:0000256" key="6">
    <source>
        <dbReference type="SAM" id="SignalP"/>
    </source>
</evidence>
<dbReference type="GO" id="GO:0006958">
    <property type="term" value="P:complement activation, classical pathway"/>
    <property type="evidence" value="ECO:0007669"/>
    <property type="project" value="UniProtKB-KW"/>
</dbReference>
<dbReference type="Proteomes" id="UP000527355">
    <property type="component" value="Unassembled WGS sequence"/>
</dbReference>